<dbReference type="PANTHER" id="PTHR48258:SF9">
    <property type="entry name" value="OS01G0348150 PROTEIN"/>
    <property type="match status" value="1"/>
</dbReference>
<evidence type="ECO:0000313" key="4">
    <source>
        <dbReference type="EMBL" id="BBG93841.1"/>
    </source>
</evidence>
<dbReference type="Pfam" id="PF13963">
    <property type="entry name" value="Transpos_assoc"/>
    <property type="match status" value="1"/>
</dbReference>
<proteinExistence type="predicted"/>
<feature type="domain" description="DUF4218" evidence="2">
    <location>
        <begin position="472"/>
        <end position="522"/>
    </location>
</feature>
<dbReference type="AlphaFoldDB" id="A0A4Y1QPU8"/>
<reference evidence="4" key="1">
    <citation type="journal article" date="2019" name="Science">
        <title>Mutation of a bHLH transcription factor allowed almond domestication.</title>
        <authorList>
            <person name="Sanchez-Perez R."/>
            <person name="Pavan S."/>
            <person name="Mazzeo R."/>
            <person name="Moldovan C."/>
            <person name="Aiese Cigliano R."/>
            <person name="Del Cueto J."/>
            <person name="Ricciardi F."/>
            <person name="Lotti C."/>
            <person name="Ricciardi L."/>
            <person name="Dicenta F."/>
            <person name="Lopez-Marques R.L."/>
            <person name="Lindberg Moller B."/>
        </authorList>
    </citation>
    <scope>NUCLEOTIDE SEQUENCE</scope>
</reference>
<evidence type="ECO:0008006" key="5">
    <source>
        <dbReference type="Google" id="ProtNLM"/>
    </source>
</evidence>
<name>A0A4Y1QPU8_PRUDU</name>
<evidence type="ECO:0000259" key="2">
    <source>
        <dbReference type="Pfam" id="PF13960"/>
    </source>
</evidence>
<dbReference type="InterPro" id="IPR004242">
    <property type="entry name" value="Transposase_21"/>
</dbReference>
<dbReference type="Pfam" id="PF02992">
    <property type="entry name" value="Transposase_21"/>
    <property type="match status" value="1"/>
</dbReference>
<feature type="domain" description="DUF4216" evidence="1">
    <location>
        <begin position="691"/>
        <end position="758"/>
    </location>
</feature>
<dbReference type="InterPro" id="IPR029480">
    <property type="entry name" value="Transpos_assoc"/>
</dbReference>
<accession>A0A4Y1QPU8</accession>
<dbReference type="InterPro" id="IPR025452">
    <property type="entry name" value="DUF4218"/>
</dbReference>
<protein>
    <recommendedName>
        <fullName evidence="5">Transposable element protein</fullName>
    </recommendedName>
</protein>
<evidence type="ECO:0000259" key="3">
    <source>
        <dbReference type="Pfam" id="PF13963"/>
    </source>
</evidence>
<dbReference type="PANTHER" id="PTHR48258">
    <property type="entry name" value="DUF4218 DOMAIN-CONTAINING PROTEIN-RELATED"/>
    <property type="match status" value="1"/>
</dbReference>
<sequence length="813" mass="93231">MDTTNFKAYDDDYTTVIVSEMDKSWMHSDRRSKAYEFGVEAFLNFAVENLLTTNISVVHLFGVGIIRDHLYFNGIDQSYKNWTFHGEPWEATTNASRNVEEDDGHSRYSFVSEEIDMDDNDFGDFGSDPYEFANVIGDGDQPVYPGCRKYTKLSALVKLYNLKAKHGMSDVEARQRFNLERGCASEGGVVFPPIPRFKRMFQSHETAKSLTWHAARKSIDGQMSHPADSPSWKLLDDKWPEFGNEPRNLRLALSSDGFNPHSSLRYKACPICGDDTPSHRLKNGHKICYIGHRKWLPINHPYRRQRAAFNGKPEYGIPPEPLTGEEVLHMVENGDRVCWKKKSIFFDLEYWKYLPVRHALDVMHIEKNVCDSIIGTLLEIPGKNKDGIAARLDLLNMGVKTDLQPQYGERRTRLPPGPWNLSRAEKREVCNSFYGMKVPEDSRLLGLKSHDCHTLMQQLLPVAIRSVLEKPARWMYPFERYMKVLKGYVQNRTRPEGCIAERYIAEEAVEFCTQHLSDVSTVGVPSSQKMGVSKPLSGCTVSVVDQDLLNQAHLYVLENTEEVLPYIEQHMIHIKTAYPKFRKRTKWLQDKHNSTFIQWLRFKVQSELEEDNNGVSENLRWLAAGPNMAVPLYRSYLIKGIKFNIKAQDDVRTTQNSGVYLLAQTMQVASAKDKNPILSNMGFYGVIQEIWDLDYQKFTIPVFRCDWIDSSGLVVDELGFTLVDLSKIGHRNDQFVLASQVKQIFFVDDPMHRGWSVVLSMPNREYNDVIGDEVLGDVIIECEPFTRGMPNVDTFDELVLATKQSVQKILDPD</sequence>
<organism evidence="4">
    <name type="scientific">Prunus dulcis</name>
    <name type="common">Almond</name>
    <name type="synonym">Amygdalus dulcis</name>
    <dbReference type="NCBI Taxonomy" id="3755"/>
    <lineage>
        <taxon>Eukaryota</taxon>
        <taxon>Viridiplantae</taxon>
        <taxon>Streptophyta</taxon>
        <taxon>Embryophyta</taxon>
        <taxon>Tracheophyta</taxon>
        <taxon>Spermatophyta</taxon>
        <taxon>Magnoliopsida</taxon>
        <taxon>eudicotyledons</taxon>
        <taxon>Gunneridae</taxon>
        <taxon>Pentapetalae</taxon>
        <taxon>rosids</taxon>
        <taxon>fabids</taxon>
        <taxon>Rosales</taxon>
        <taxon>Rosaceae</taxon>
        <taxon>Amygdaloideae</taxon>
        <taxon>Amygdaleae</taxon>
        <taxon>Prunus</taxon>
    </lineage>
</organism>
<evidence type="ECO:0000259" key="1">
    <source>
        <dbReference type="Pfam" id="PF13952"/>
    </source>
</evidence>
<gene>
    <name evidence="4" type="ORF">Prudu_001971</name>
</gene>
<dbReference type="InterPro" id="IPR025312">
    <property type="entry name" value="DUF4216"/>
</dbReference>
<dbReference type="Pfam" id="PF13960">
    <property type="entry name" value="DUF4218"/>
    <property type="match status" value="1"/>
</dbReference>
<feature type="domain" description="Transposase-associated" evidence="3">
    <location>
        <begin position="23"/>
        <end position="87"/>
    </location>
</feature>
<dbReference type="EMBL" id="AP019297">
    <property type="protein sequence ID" value="BBG93841.1"/>
    <property type="molecule type" value="Genomic_DNA"/>
</dbReference>
<dbReference type="Pfam" id="PF13952">
    <property type="entry name" value="DUF4216"/>
    <property type="match status" value="1"/>
</dbReference>